<evidence type="ECO:0000256" key="2">
    <source>
        <dbReference type="ARBA" id="ARBA00022670"/>
    </source>
</evidence>
<dbReference type="PANTHER" id="PTHR47053">
    <property type="entry name" value="MUREIN DD-ENDOPEPTIDASE MEPH-RELATED"/>
    <property type="match status" value="1"/>
</dbReference>
<dbReference type="PATRIC" id="fig|476652.3.peg.344"/>
<keyword evidence="4" id="KW-0788">Thiol protease</keyword>
<feature type="region of interest" description="Disordered" evidence="5">
    <location>
        <begin position="62"/>
        <end position="91"/>
    </location>
</feature>
<dbReference type="PANTHER" id="PTHR47053:SF1">
    <property type="entry name" value="MUREIN DD-ENDOPEPTIDASE MEPH-RELATED"/>
    <property type="match status" value="1"/>
</dbReference>
<evidence type="ECO:0000256" key="4">
    <source>
        <dbReference type="ARBA" id="ARBA00022807"/>
    </source>
</evidence>
<comment type="caution">
    <text evidence="7">The sequence shown here is derived from an EMBL/GenBank/DDBJ whole genome shotgun (WGS) entry which is preliminary data.</text>
</comment>
<feature type="compositionally biased region" description="Polar residues" evidence="5">
    <location>
        <begin position="76"/>
        <end position="86"/>
    </location>
</feature>
<dbReference type="GO" id="GO:0006508">
    <property type="term" value="P:proteolysis"/>
    <property type="evidence" value="ECO:0007669"/>
    <property type="project" value="UniProtKB-KW"/>
</dbReference>
<dbReference type="InterPro" id="IPR000064">
    <property type="entry name" value="NLP_P60_dom"/>
</dbReference>
<organism evidence="7 8">
    <name type="scientific">Desulfosporosinus acididurans</name>
    <dbReference type="NCBI Taxonomy" id="476652"/>
    <lineage>
        <taxon>Bacteria</taxon>
        <taxon>Bacillati</taxon>
        <taxon>Bacillota</taxon>
        <taxon>Clostridia</taxon>
        <taxon>Eubacteriales</taxon>
        <taxon>Desulfitobacteriaceae</taxon>
        <taxon>Desulfosporosinus</taxon>
    </lineage>
</organism>
<dbReference type="AlphaFoldDB" id="A0A0J1FX05"/>
<keyword evidence="2" id="KW-0645">Protease</keyword>
<protein>
    <submittedName>
        <fullName evidence="7">Putative peptidoglycan endopeptidase LytE</fullName>
        <ecNumber evidence="7">3.4.-.-</ecNumber>
    </submittedName>
</protein>
<dbReference type="PROSITE" id="PS51935">
    <property type="entry name" value="NLPC_P60"/>
    <property type="match status" value="1"/>
</dbReference>
<evidence type="ECO:0000256" key="1">
    <source>
        <dbReference type="ARBA" id="ARBA00007074"/>
    </source>
</evidence>
<dbReference type="EMBL" id="LDZY01000001">
    <property type="protein sequence ID" value="KLU67935.1"/>
    <property type="molecule type" value="Genomic_DNA"/>
</dbReference>
<evidence type="ECO:0000259" key="6">
    <source>
        <dbReference type="PROSITE" id="PS51935"/>
    </source>
</evidence>
<evidence type="ECO:0000256" key="3">
    <source>
        <dbReference type="ARBA" id="ARBA00022801"/>
    </source>
</evidence>
<feature type="domain" description="NlpC/P60" evidence="6">
    <location>
        <begin position="118"/>
        <end position="238"/>
    </location>
</feature>
<sequence>MLISSSGRMWLGSTVLAGLMLAGSLSVPAAGKIAAKTTLISIPTGPYTNIVRTQLQWHTASLTSSQDSNDSKPVLSASSTPNNVTKSADKLQSRVVPVSAARSKAIQVAAASQKQVSRSVTSQLINNALSLQGVPYRFGGTSRNGFDCSGFTQYVYRSSNTSLPRTAAEQFRTGTGISRGQLQAGDLVFFSTYASGASHVGIYIGGGRFVHASNKGIRVTSLSDNYYASRYLGARRVN</sequence>
<dbReference type="InterPro" id="IPR051202">
    <property type="entry name" value="Peptidase_C40"/>
</dbReference>
<dbReference type="Proteomes" id="UP000036356">
    <property type="component" value="Unassembled WGS sequence"/>
</dbReference>
<comment type="similarity">
    <text evidence="1">Belongs to the peptidase C40 family.</text>
</comment>
<dbReference type="InterPro" id="IPR038765">
    <property type="entry name" value="Papain-like_cys_pep_sf"/>
</dbReference>
<keyword evidence="8" id="KW-1185">Reference proteome</keyword>
<dbReference type="Gene3D" id="3.90.1720.10">
    <property type="entry name" value="endopeptidase domain like (from Nostoc punctiforme)"/>
    <property type="match status" value="1"/>
</dbReference>
<name>A0A0J1FX05_9FIRM</name>
<accession>A0A0J1FX05</accession>
<gene>
    <name evidence="7" type="primary">lytE_1</name>
    <name evidence="7" type="ORF">DEAC_c03430</name>
</gene>
<reference evidence="7 8" key="1">
    <citation type="submission" date="2015-06" db="EMBL/GenBank/DDBJ databases">
        <title>Draft genome of the moderately acidophilic sulfate reducer Candidatus Desulfosporosinus acididurans strain M1.</title>
        <authorList>
            <person name="Poehlein A."/>
            <person name="Petzsch P."/>
            <person name="Johnson B.D."/>
            <person name="Schloemann M."/>
            <person name="Daniel R."/>
            <person name="Muehling M."/>
        </authorList>
    </citation>
    <scope>NUCLEOTIDE SEQUENCE [LARGE SCALE GENOMIC DNA]</scope>
    <source>
        <strain evidence="7 8">M1</strain>
    </source>
</reference>
<dbReference type="GO" id="GO:0008234">
    <property type="term" value="F:cysteine-type peptidase activity"/>
    <property type="evidence" value="ECO:0007669"/>
    <property type="project" value="UniProtKB-KW"/>
</dbReference>
<dbReference type="EC" id="3.4.-.-" evidence="7"/>
<evidence type="ECO:0000313" key="7">
    <source>
        <dbReference type="EMBL" id="KLU67935.1"/>
    </source>
</evidence>
<dbReference type="RefSeq" id="WP_047808265.1">
    <property type="nucleotide sequence ID" value="NZ_LDZY01000001.1"/>
</dbReference>
<dbReference type="STRING" id="476652.DEAC_c03430"/>
<keyword evidence="3 7" id="KW-0378">Hydrolase</keyword>
<proteinExistence type="inferred from homology"/>
<dbReference type="Pfam" id="PF00877">
    <property type="entry name" value="NLPC_P60"/>
    <property type="match status" value="1"/>
</dbReference>
<dbReference type="SUPFAM" id="SSF54001">
    <property type="entry name" value="Cysteine proteinases"/>
    <property type="match status" value="1"/>
</dbReference>
<evidence type="ECO:0000313" key="8">
    <source>
        <dbReference type="Proteomes" id="UP000036356"/>
    </source>
</evidence>
<evidence type="ECO:0000256" key="5">
    <source>
        <dbReference type="SAM" id="MobiDB-lite"/>
    </source>
</evidence>